<evidence type="ECO:0000313" key="2">
    <source>
        <dbReference type="EMBL" id="MFD1544745.1"/>
    </source>
</evidence>
<feature type="transmembrane region" description="Helical" evidence="1">
    <location>
        <begin position="67"/>
        <end position="92"/>
    </location>
</feature>
<dbReference type="RefSeq" id="WP_219529474.1">
    <property type="nucleotide sequence ID" value="NZ_JAHKRM010000006.1"/>
</dbReference>
<dbReference type="NCBIfam" id="NF038083">
    <property type="entry name" value="CU044_5270_fam"/>
    <property type="match status" value="1"/>
</dbReference>
<gene>
    <name evidence="2" type="ORF">ACFSJ0_47425</name>
</gene>
<proteinExistence type="predicted"/>
<dbReference type="InterPro" id="IPR047789">
    <property type="entry name" value="CU044_5270-like"/>
</dbReference>
<comment type="caution">
    <text evidence="2">The sequence shown here is derived from an EMBL/GenBank/DDBJ whole genome shotgun (WGS) entry which is preliminary data.</text>
</comment>
<name>A0ABW4GPH6_9ACTN</name>
<evidence type="ECO:0000256" key="1">
    <source>
        <dbReference type="SAM" id="Phobius"/>
    </source>
</evidence>
<dbReference type="Proteomes" id="UP001597097">
    <property type="component" value="Unassembled WGS sequence"/>
</dbReference>
<dbReference type="EMBL" id="JBHUCM010000044">
    <property type="protein sequence ID" value="MFD1544745.1"/>
    <property type="molecule type" value="Genomic_DNA"/>
</dbReference>
<protein>
    <submittedName>
        <fullName evidence="2">CU044_5270 family protein</fullName>
    </submittedName>
</protein>
<evidence type="ECO:0000313" key="3">
    <source>
        <dbReference type="Proteomes" id="UP001597097"/>
    </source>
</evidence>
<accession>A0ABW4GPH6</accession>
<organism evidence="2 3">
    <name type="scientific">Nonomuraea guangzhouensis</name>
    <dbReference type="NCBI Taxonomy" id="1291555"/>
    <lineage>
        <taxon>Bacteria</taxon>
        <taxon>Bacillati</taxon>
        <taxon>Actinomycetota</taxon>
        <taxon>Actinomycetes</taxon>
        <taxon>Streptosporangiales</taxon>
        <taxon>Streptosporangiaceae</taxon>
        <taxon>Nonomuraea</taxon>
    </lineage>
</organism>
<keyword evidence="1" id="KW-1133">Transmembrane helix</keyword>
<keyword evidence="1" id="KW-0812">Transmembrane</keyword>
<reference evidence="3" key="1">
    <citation type="journal article" date="2019" name="Int. J. Syst. Evol. Microbiol.">
        <title>The Global Catalogue of Microorganisms (GCM) 10K type strain sequencing project: providing services to taxonomists for standard genome sequencing and annotation.</title>
        <authorList>
            <consortium name="The Broad Institute Genomics Platform"/>
            <consortium name="The Broad Institute Genome Sequencing Center for Infectious Disease"/>
            <person name="Wu L."/>
            <person name="Ma J."/>
        </authorList>
    </citation>
    <scope>NUCLEOTIDE SEQUENCE [LARGE SCALE GENOMIC DNA]</scope>
    <source>
        <strain evidence="3">CGMCC 1.15399</strain>
    </source>
</reference>
<sequence>MREFQFIEEVMPAVPPASPEQIAAVRARVMSAASNSGGALRSRTLPSRVLRSRRAGRVRRPVGAQRITHGLIGTVLAAVAVVLVITVVMVAMPRPSEQAAVTSPRQVLDAAADRLAAQQPATGRYWWLKTQVLMRTKDAEVSMVEIRGDDVLVIGRDGHRYTWYETVSTRPYGSAATRAWKRAGSHKLCPGRGCDSNNRFYASRSLDQALKLANGHDLTLKDLLDLPKEATALRTRLLAGYSPNSDLSREQWLMEVGIKLVTETPATPGTRAAGYRMLAALPGVSVTERVTDVIGRQGVVLQLPTPQGVVQTQLVIDKESGEPLAVQGVGPMPGLPEGTAVDVRIIKMAGWTDTRPVVPPGCRPGCEGTY</sequence>
<keyword evidence="3" id="KW-1185">Reference proteome</keyword>
<keyword evidence="1" id="KW-0472">Membrane</keyword>